<keyword evidence="2" id="KW-1133">Transmembrane helix</keyword>
<dbReference type="Proteomes" id="UP000283644">
    <property type="component" value="Unassembled WGS sequence"/>
</dbReference>
<dbReference type="OrthoDB" id="3845597at2"/>
<name>A0A417XV75_9ACTN</name>
<evidence type="ECO:0000256" key="1">
    <source>
        <dbReference type="SAM" id="MobiDB-lite"/>
    </source>
</evidence>
<evidence type="ECO:0000313" key="3">
    <source>
        <dbReference type="EMBL" id="RHW24263.1"/>
    </source>
</evidence>
<comment type="caution">
    <text evidence="3">The sequence shown here is derived from an EMBL/GenBank/DDBJ whole genome shotgun (WGS) entry which is preliminary data.</text>
</comment>
<keyword evidence="2" id="KW-0472">Membrane</keyword>
<gene>
    <name evidence="3" type="ORF">D0Z08_25465</name>
</gene>
<feature type="compositionally biased region" description="Low complexity" evidence="1">
    <location>
        <begin position="167"/>
        <end position="176"/>
    </location>
</feature>
<proteinExistence type="predicted"/>
<reference evidence="3 4" key="1">
    <citation type="submission" date="2018-09" db="EMBL/GenBank/DDBJ databases">
        <title>Genome sequencing of Nocardioides immobilis CCTCC AB 2017083 for comparison to Nocardioides silvaticus.</title>
        <authorList>
            <person name="Li C."/>
            <person name="Wang G."/>
        </authorList>
    </citation>
    <scope>NUCLEOTIDE SEQUENCE [LARGE SCALE GENOMIC DNA]</scope>
    <source>
        <strain evidence="3 4">CCTCC AB 2017083</strain>
    </source>
</reference>
<dbReference type="EMBL" id="QXGH01000034">
    <property type="protein sequence ID" value="RHW24263.1"/>
    <property type="molecule type" value="Genomic_DNA"/>
</dbReference>
<feature type="region of interest" description="Disordered" evidence="1">
    <location>
        <begin position="112"/>
        <end position="189"/>
    </location>
</feature>
<organism evidence="3 4">
    <name type="scientific">Nocardioides immobilis</name>
    <dbReference type="NCBI Taxonomy" id="2049295"/>
    <lineage>
        <taxon>Bacteria</taxon>
        <taxon>Bacillati</taxon>
        <taxon>Actinomycetota</taxon>
        <taxon>Actinomycetes</taxon>
        <taxon>Propionibacteriales</taxon>
        <taxon>Nocardioidaceae</taxon>
        <taxon>Nocardioides</taxon>
    </lineage>
</organism>
<sequence>MPLQDELRELFTQVGPQVFDDADTFRGAFDDFVPEGAATTGERRLLVDAIATGSFQRLVAQLEIHADPSTAIALEAERLSRDRGTVETDGARWALSALAYARGLAGVGRVTTRPSALGKPAATEAESEPAAAPPPALSPDGFESTFISPSADVPAPPASPSTPAPLPATDATVTRPPAGPPTTPSGGKGRGRLVAIIAVLLALAVGVVVGVVLLGDGDQPEEARDEAGRTESGQDAGSGGTSMPAPPSGLPALPSGFPQTFEFTVRLPAELTSSIAARFGQGVATEVFAGGDPQSPHAQAESGPQPTGARVRDLVAAGIPARVQYYALRLTGQDGGEAGGGDLLDLVQDTDEMATYWTNVRDLLRELGSAGAPVELLIEQDVAGELLSGSPDATTIPFAVAETGVEGLAGLPDTFAGWAQAWITLRDELAPQVRIGLTVSPWQINNDFIPDLPTEAQAAEWAASFGESYATLGARFDYLDNIMVYDEGGSRGEQYIPDDRFFDRLLTWVEGISTATDTRVILDNVPVGNSVYRTLDNSEFHFQDSWAEWILAGDDFANLVALRDAGAMGIVFGVDGGRHNTTCPCDAAGDGVTNAGDQGRTATSADDDGGYLAERLMAYADTGGLPL</sequence>
<keyword evidence="2" id="KW-0812">Transmembrane</keyword>
<evidence type="ECO:0000256" key="2">
    <source>
        <dbReference type="SAM" id="Phobius"/>
    </source>
</evidence>
<feature type="region of interest" description="Disordered" evidence="1">
    <location>
        <begin position="287"/>
        <end position="308"/>
    </location>
</feature>
<dbReference type="AlphaFoldDB" id="A0A417XV75"/>
<feature type="region of interest" description="Disordered" evidence="1">
    <location>
        <begin position="219"/>
        <end position="256"/>
    </location>
</feature>
<keyword evidence="4" id="KW-1185">Reference proteome</keyword>
<feature type="transmembrane region" description="Helical" evidence="2">
    <location>
        <begin position="193"/>
        <end position="214"/>
    </location>
</feature>
<feature type="compositionally biased region" description="Low complexity" evidence="1">
    <location>
        <begin position="120"/>
        <end position="130"/>
    </location>
</feature>
<evidence type="ECO:0000313" key="4">
    <source>
        <dbReference type="Proteomes" id="UP000283644"/>
    </source>
</evidence>
<accession>A0A417XV75</accession>
<protein>
    <submittedName>
        <fullName evidence="3">Uncharacterized protein</fullName>
    </submittedName>
</protein>
<feature type="compositionally biased region" description="Pro residues" evidence="1">
    <location>
        <begin position="154"/>
        <end position="166"/>
    </location>
</feature>
<dbReference type="RefSeq" id="WP_118928089.1">
    <property type="nucleotide sequence ID" value="NZ_QXGH01000034.1"/>
</dbReference>